<dbReference type="Proteomes" id="UP000790580">
    <property type="component" value="Unassembled WGS sequence"/>
</dbReference>
<dbReference type="Gene3D" id="3.40.50.11900">
    <property type="match status" value="1"/>
</dbReference>
<evidence type="ECO:0000256" key="3">
    <source>
        <dbReference type="ARBA" id="ARBA00022723"/>
    </source>
</evidence>
<feature type="compositionally biased region" description="Basic and acidic residues" evidence="6">
    <location>
        <begin position="1"/>
        <end position="14"/>
    </location>
</feature>
<keyword evidence="8" id="KW-1185">Reference proteome</keyword>
<dbReference type="PANTHER" id="PTHR30548">
    <property type="entry name" value="2-HYDROXYGLUTARYL-COA DEHYDRATASE, D-COMPONENT-RELATED"/>
    <property type="match status" value="1"/>
</dbReference>
<comment type="similarity">
    <text evidence="2">Belongs to the FldB/FldC dehydratase alpha/beta subunit family.</text>
</comment>
<sequence length="441" mass="50738">MTEPHTSAKKDTRGTQRGTASVKRLNTPKLATAYQKEWFLSLREKVEAGEPLAFVNADVPQEIFRAMDIPYVVNQWWSSVCSAKQMSPYYLDLLNEHGYRQDLCRYCSLSLASAFDTEPEKGPWGGLPKPTVAVTRLTCDSQSKIFELWSKKFGVNFYALENTVPREIPNNWWELAPDKWEQLFEPHRLDHMLEDFKGLIRFLEINTGKVFSETKFKKVLQLVNEQAEYNRKTRDLISKTKPSPVSITDTVPAVMVPQWQRGTQWAVDIAKHLYEEVKGLIEAGEAVCKNERVRLMWLGRGLWFNLGFYQHFEKKYDASFMWSIYLALASDAYARYGEDPLRTLASRFVGMEDMLHMPPWNSDWYVKEAKNNNIQGAVHIISDSCTMSAGGTYFVKKAFEEANIPLLQLHADPVDSRGWDNDVMTAKIEDFIENEIGVKPC</sequence>
<comment type="caution">
    <text evidence="7">The sequence shown here is derived from an EMBL/GenBank/DDBJ whole genome shotgun (WGS) entry which is preliminary data.</text>
</comment>
<dbReference type="Gene3D" id="3.40.50.11890">
    <property type="match status" value="1"/>
</dbReference>
<dbReference type="Pfam" id="PF06050">
    <property type="entry name" value="HGD-D"/>
    <property type="match status" value="1"/>
</dbReference>
<keyword evidence="4" id="KW-0408">Iron</keyword>
<dbReference type="EMBL" id="JAHQCR010000072">
    <property type="protein sequence ID" value="MBU9723178.1"/>
    <property type="molecule type" value="Genomic_DNA"/>
</dbReference>
<feature type="region of interest" description="Disordered" evidence="6">
    <location>
        <begin position="1"/>
        <end position="22"/>
    </location>
</feature>
<name>A0ABS6JX63_9BACI</name>
<proteinExistence type="inferred from homology"/>
<evidence type="ECO:0000313" key="7">
    <source>
        <dbReference type="EMBL" id="MBU9723178.1"/>
    </source>
</evidence>
<comment type="cofactor">
    <cofactor evidence="1">
        <name>[4Fe-4S] cluster</name>
        <dbReference type="ChEBI" id="CHEBI:49883"/>
    </cofactor>
</comment>
<gene>
    <name evidence="7" type="ORF">KS407_17305</name>
</gene>
<dbReference type="RefSeq" id="WP_088076760.1">
    <property type="nucleotide sequence ID" value="NZ_JAHQCR010000072.1"/>
</dbReference>
<reference evidence="7 8" key="1">
    <citation type="submission" date="2021-06" db="EMBL/GenBank/DDBJ databases">
        <title>Bacillus sp. RD4P76, an endophyte from a halophyte.</title>
        <authorList>
            <person name="Sun J.-Q."/>
        </authorList>
    </citation>
    <scope>NUCLEOTIDE SEQUENCE [LARGE SCALE GENOMIC DNA]</scope>
    <source>
        <strain evidence="7 8">JCM 17098</strain>
    </source>
</reference>
<accession>A0ABS6JX63</accession>
<evidence type="ECO:0000313" key="8">
    <source>
        <dbReference type="Proteomes" id="UP000790580"/>
    </source>
</evidence>
<evidence type="ECO:0000256" key="5">
    <source>
        <dbReference type="ARBA" id="ARBA00023014"/>
    </source>
</evidence>
<dbReference type="InterPro" id="IPR010327">
    <property type="entry name" value="FldB/FldC_alpha/beta"/>
</dbReference>
<protein>
    <submittedName>
        <fullName evidence="7">2-hydroxyacyl-CoA dehydratase family protein</fullName>
    </submittedName>
</protein>
<keyword evidence="5" id="KW-0411">Iron-sulfur</keyword>
<keyword evidence="3" id="KW-0479">Metal-binding</keyword>
<evidence type="ECO:0000256" key="1">
    <source>
        <dbReference type="ARBA" id="ARBA00001966"/>
    </source>
</evidence>
<evidence type="ECO:0000256" key="4">
    <source>
        <dbReference type="ARBA" id="ARBA00023004"/>
    </source>
</evidence>
<evidence type="ECO:0000256" key="2">
    <source>
        <dbReference type="ARBA" id="ARBA00005806"/>
    </source>
</evidence>
<dbReference type="PANTHER" id="PTHR30548:SF4">
    <property type="entry name" value="SUBUNIT OF OXYGEN-SENSITIVE 2-HYDROXYISOCAPROYL-COA DEHYDRATASE"/>
    <property type="match status" value="1"/>
</dbReference>
<organism evidence="7 8">
    <name type="scientific">Evansella alkalicola</name>
    <dbReference type="NCBI Taxonomy" id="745819"/>
    <lineage>
        <taxon>Bacteria</taxon>
        <taxon>Bacillati</taxon>
        <taxon>Bacillota</taxon>
        <taxon>Bacilli</taxon>
        <taxon>Bacillales</taxon>
        <taxon>Bacillaceae</taxon>
        <taxon>Evansella</taxon>
    </lineage>
</organism>
<evidence type="ECO:0000256" key="6">
    <source>
        <dbReference type="SAM" id="MobiDB-lite"/>
    </source>
</evidence>